<dbReference type="STRING" id="626522.GCWU000325_00231"/>
<evidence type="ECO:0008006" key="4">
    <source>
        <dbReference type="Google" id="ProtNLM"/>
    </source>
</evidence>
<protein>
    <recommendedName>
        <fullName evidence="4">RHS repeat protein</fullName>
    </recommendedName>
</protein>
<dbReference type="AlphaFoldDB" id="C9LDG1"/>
<feature type="signal peptide" evidence="1">
    <location>
        <begin position="1"/>
        <end position="22"/>
    </location>
</feature>
<dbReference type="eggNOG" id="COG3209">
    <property type="taxonomic scope" value="Bacteria"/>
</dbReference>
<evidence type="ECO:0000256" key="1">
    <source>
        <dbReference type="SAM" id="SignalP"/>
    </source>
</evidence>
<evidence type="ECO:0000313" key="3">
    <source>
        <dbReference type="Proteomes" id="UP000003460"/>
    </source>
</evidence>
<evidence type="ECO:0000313" key="2">
    <source>
        <dbReference type="EMBL" id="EEX72829.1"/>
    </source>
</evidence>
<dbReference type="HOGENOM" id="CLU_681261_0_0_10"/>
<dbReference type="Proteomes" id="UP000003460">
    <property type="component" value="Unassembled WGS sequence"/>
</dbReference>
<dbReference type="RefSeq" id="WP_006254003.1">
    <property type="nucleotide sequence ID" value="NZ_GG700642.1"/>
</dbReference>
<reference evidence="2" key="1">
    <citation type="submission" date="2009-09" db="EMBL/GenBank/DDBJ databases">
        <authorList>
            <person name="Weinstock G."/>
            <person name="Sodergren E."/>
            <person name="Clifton S."/>
            <person name="Fulton L."/>
            <person name="Fulton B."/>
            <person name="Courtney L."/>
            <person name="Fronick C."/>
            <person name="Harrison M."/>
            <person name="Strong C."/>
            <person name="Farmer C."/>
            <person name="Delahaunty K."/>
            <person name="Markovic C."/>
            <person name="Hall O."/>
            <person name="Minx P."/>
            <person name="Tomlinson C."/>
            <person name="Mitreva M."/>
            <person name="Nelson J."/>
            <person name="Hou S."/>
            <person name="Wollam A."/>
            <person name="Pepin K.H."/>
            <person name="Johnson M."/>
            <person name="Bhonagiri V."/>
            <person name="Nash W.E."/>
            <person name="Warren W."/>
            <person name="Chinwalla A."/>
            <person name="Mardis E.R."/>
            <person name="Wilson R.K."/>
        </authorList>
    </citation>
    <scope>NUCLEOTIDE SEQUENCE [LARGE SCALE GENOMIC DNA]</scope>
    <source>
        <strain evidence="2">ATCC 51259</strain>
    </source>
</reference>
<organism evidence="2 3">
    <name type="scientific">Alloprevotella tannerae ATCC 51259</name>
    <dbReference type="NCBI Taxonomy" id="626522"/>
    <lineage>
        <taxon>Bacteria</taxon>
        <taxon>Pseudomonadati</taxon>
        <taxon>Bacteroidota</taxon>
        <taxon>Bacteroidia</taxon>
        <taxon>Bacteroidales</taxon>
        <taxon>Prevotellaceae</taxon>
        <taxon>Alloprevotella</taxon>
    </lineage>
</organism>
<dbReference type="Gene3D" id="3.90.930.1">
    <property type="match status" value="1"/>
</dbReference>
<dbReference type="GeneID" id="84575560"/>
<keyword evidence="3" id="KW-1185">Reference proteome</keyword>
<comment type="caution">
    <text evidence="2">The sequence shown here is derived from an EMBL/GenBank/DDBJ whole genome shotgun (WGS) entry which is preliminary data.</text>
</comment>
<gene>
    <name evidence="2" type="ORF">GCWU000325_00231</name>
</gene>
<feature type="chain" id="PRO_5002998461" description="RHS repeat protein" evidence="1">
    <location>
        <begin position="23"/>
        <end position="405"/>
    </location>
</feature>
<dbReference type="OrthoDB" id="1061302at2"/>
<name>C9LDG1_9BACT</name>
<dbReference type="EMBL" id="ACIJ02000004">
    <property type="protein sequence ID" value="EEX72829.1"/>
    <property type="molecule type" value="Genomic_DNA"/>
</dbReference>
<accession>C9LDG1</accession>
<keyword evidence="1" id="KW-0732">Signal</keyword>
<sequence>MKKTTFMLPLLVLGSLFLKAVAQPVMAEHRFCADPARYQYRLTDMKNCYGQDMHYDYDNANCLVKESVYESGGDLAEETLYTYDDRHYLIKMEMREYPRGGGDPIVSYRHLYTRDDQGYITQYTRLRRRALTPQDLELIEDVHGKYFYDEQHKPIRAEYEFWDEQANDWYEGKTCKLAYNEKGQLETVTMFADGSTLETEYLMYNEQGKVTSLKLVVPGKNDLIEDYTYDEHGDIVKAGRTDFMFEYTYDQDKLAEKTFFPRHTLRDLTYFGKRNCAAFFGLPEENSFTHAVASIKLPAPDDEGEEDEGESEIATMVYEKIETTGVHNAATQAGTNAVKVEIKAGQLILNVDKSLVGGEWQLFTTAGQLLQRGNIANVTTTVNIATLTPGTYVIRLGHAAFTFTK</sequence>
<proteinExistence type="predicted"/>